<gene>
    <name evidence="2" type="ORF">Aau02nite_08590</name>
</gene>
<comment type="caution">
    <text evidence="2">The sequence shown here is derived from an EMBL/GenBank/DDBJ whole genome shotgun (WGS) entry which is preliminary data.</text>
</comment>
<accession>A0A919VGL7</accession>
<dbReference type="Proteomes" id="UP000681340">
    <property type="component" value="Unassembled WGS sequence"/>
</dbReference>
<evidence type="ECO:0000259" key="1">
    <source>
        <dbReference type="Pfam" id="PF00881"/>
    </source>
</evidence>
<proteinExistence type="predicted"/>
<evidence type="ECO:0000313" key="3">
    <source>
        <dbReference type="Proteomes" id="UP000681340"/>
    </source>
</evidence>
<dbReference type="InterPro" id="IPR029479">
    <property type="entry name" value="Nitroreductase"/>
</dbReference>
<dbReference type="Pfam" id="PF00881">
    <property type="entry name" value="Nitroreductase"/>
    <property type="match status" value="1"/>
</dbReference>
<dbReference type="RefSeq" id="WP_212986988.1">
    <property type="nucleotide sequence ID" value="NZ_BAABEA010000008.1"/>
</dbReference>
<dbReference type="InterPro" id="IPR050627">
    <property type="entry name" value="Nitroreductase/BluB"/>
</dbReference>
<keyword evidence="3" id="KW-1185">Reference proteome</keyword>
<protein>
    <recommendedName>
        <fullName evidence="1">Nitroreductase domain-containing protein</fullName>
    </recommendedName>
</protein>
<dbReference type="SUPFAM" id="SSF55469">
    <property type="entry name" value="FMN-dependent nitroreductase-like"/>
    <property type="match status" value="2"/>
</dbReference>
<dbReference type="NCBIfam" id="NF047509">
    <property type="entry name" value="Rv3131_FMN_oxido"/>
    <property type="match status" value="1"/>
</dbReference>
<dbReference type="EMBL" id="BOQL01000007">
    <property type="protein sequence ID" value="GIM64144.1"/>
    <property type="molecule type" value="Genomic_DNA"/>
</dbReference>
<dbReference type="PANTHER" id="PTHR23026">
    <property type="entry name" value="NADPH NITROREDUCTASE"/>
    <property type="match status" value="1"/>
</dbReference>
<feature type="domain" description="Nitroreductase" evidence="1">
    <location>
        <begin position="117"/>
        <end position="300"/>
    </location>
</feature>
<dbReference type="PANTHER" id="PTHR23026:SF123">
    <property type="entry name" value="NAD(P)H NITROREDUCTASE RV3131-RELATED"/>
    <property type="match status" value="1"/>
</dbReference>
<reference evidence="2" key="1">
    <citation type="submission" date="2021-03" db="EMBL/GenBank/DDBJ databases">
        <title>Whole genome shotgun sequence of Actinoplanes auranticolor NBRC 12245.</title>
        <authorList>
            <person name="Komaki H."/>
            <person name="Tamura T."/>
        </authorList>
    </citation>
    <scope>NUCLEOTIDE SEQUENCE</scope>
    <source>
        <strain evidence="2">NBRC 12245</strain>
    </source>
</reference>
<name>A0A919VGL7_9ACTN</name>
<organism evidence="2 3">
    <name type="scientific">Actinoplanes auranticolor</name>
    <dbReference type="NCBI Taxonomy" id="47988"/>
    <lineage>
        <taxon>Bacteria</taxon>
        <taxon>Bacillati</taxon>
        <taxon>Actinomycetota</taxon>
        <taxon>Actinomycetes</taxon>
        <taxon>Micromonosporales</taxon>
        <taxon>Micromonosporaceae</taxon>
        <taxon>Actinoplanes</taxon>
    </lineage>
</organism>
<dbReference type="InterPro" id="IPR000415">
    <property type="entry name" value="Nitroreductase-like"/>
</dbReference>
<evidence type="ECO:0000313" key="2">
    <source>
        <dbReference type="EMBL" id="GIM64144.1"/>
    </source>
</evidence>
<dbReference type="Gene3D" id="3.40.109.10">
    <property type="entry name" value="NADH Oxidase"/>
    <property type="match status" value="1"/>
</dbReference>
<dbReference type="AlphaFoldDB" id="A0A919VGL7"/>
<dbReference type="GO" id="GO:0016491">
    <property type="term" value="F:oxidoreductase activity"/>
    <property type="evidence" value="ECO:0007669"/>
    <property type="project" value="InterPro"/>
</dbReference>
<sequence length="319" mass="34439">MLTYDHADLRRAAAAAVRAPSLHNSQPWRFRLRDGAIEVLADPDRQLAVADSTGWAVRIAGGAAVYNARLALAGAGTPAEVLLRPDRTQPDLLARLTPGPRRPATYAETELAAAIPRRFSNRRPFWPDPVPPDVRQRLVEAARAESGWLDLLVGMTALSGFAEIARSADRVLRRDASYQAEMSTWTHADEAPDGVAVPAGAPVSEPQDLLPQRAFSDRRRAPGRDFEPEPLVAILGTAGDRPHDQLIAGQALQGVLLTVTDAGLACSMISQPIEVPAARDQLRRSLGRSGMPQMALRIGYGQAGGPTRRRALDDVLIED</sequence>